<evidence type="ECO:0008006" key="3">
    <source>
        <dbReference type="Google" id="ProtNLM"/>
    </source>
</evidence>
<accession>S0F555</accession>
<dbReference type="AlphaFoldDB" id="S0F555"/>
<dbReference type="RefSeq" id="WP_008141134.1">
    <property type="nucleotide sequence ID" value="NZ_EQ973633.1"/>
</dbReference>
<reference evidence="1 2" key="1">
    <citation type="submission" date="2008-12" db="EMBL/GenBank/DDBJ databases">
        <authorList>
            <person name="Fulton L."/>
            <person name="Clifton S."/>
            <person name="Fulton B."/>
            <person name="Xu J."/>
            <person name="Minx P."/>
            <person name="Pepin K.H."/>
            <person name="Johnson M."/>
            <person name="Bhonagiri V."/>
            <person name="Nash W.E."/>
            <person name="Mardis E.R."/>
            <person name="Wilson R.K."/>
        </authorList>
    </citation>
    <scope>NUCLEOTIDE SEQUENCE [LARGE SCALE GENOMIC DNA]</scope>
    <source>
        <strain evidence="1 2">DSM 18228</strain>
    </source>
</reference>
<dbReference type="Pfam" id="PF14053">
    <property type="entry name" value="DUF4248"/>
    <property type="match status" value="1"/>
</dbReference>
<evidence type="ECO:0000313" key="1">
    <source>
        <dbReference type="EMBL" id="EEF75393.1"/>
    </source>
</evidence>
<keyword evidence="2" id="KW-1185">Reference proteome</keyword>
<organism evidence="1 2">
    <name type="scientific">Phocaeicola coprophilus DSM 18228 = JCM 13818</name>
    <dbReference type="NCBI Taxonomy" id="547042"/>
    <lineage>
        <taxon>Bacteria</taxon>
        <taxon>Pseudomonadati</taxon>
        <taxon>Bacteroidota</taxon>
        <taxon>Bacteroidia</taxon>
        <taxon>Bacteroidales</taxon>
        <taxon>Bacteroidaceae</taxon>
        <taxon>Phocaeicola</taxon>
    </lineage>
</organism>
<dbReference type="GeneID" id="78403548"/>
<dbReference type="InterPro" id="IPR025342">
    <property type="entry name" value="DUF4248"/>
</dbReference>
<protein>
    <recommendedName>
        <fullName evidence="3">DUF4248 domain-containing protein</fullName>
    </recommendedName>
</protein>
<dbReference type="HOGENOM" id="CLU_152545_3_0_10"/>
<proteinExistence type="predicted"/>
<dbReference type="Proteomes" id="UP000014073">
    <property type="component" value="Unassembled WGS sequence"/>
</dbReference>
<evidence type="ECO:0000313" key="2">
    <source>
        <dbReference type="Proteomes" id="UP000014073"/>
    </source>
</evidence>
<name>S0F555_9BACT</name>
<sequence length="78" mass="8918">MSEHTNNSHFVHRSYGLKELATLYFPNIAPASASTRLKHWIMTTPALLNRLIQASYRPNARILSPRQVDIILDEFGEP</sequence>
<gene>
    <name evidence="1" type="ORF">BACCOPRO_00882</name>
</gene>
<comment type="caution">
    <text evidence="1">The sequence shown here is derived from an EMBL/GenBank/DDBJ whole genome shotgun (WGS) entry which is preliminary data.</text>
</comment>
<dbReference type="EMBL" id="ACBW01000068">
    <property type="protein sequence ID" value="EEF75393.1"/>
    <property type="molecule type" value="Genomic_DNA"/>
</dbReference>
<dbReference type="eggNOG" id="ENOG502ZQYC">
    <property type="taxonomic scope" value="Bacteria"/>
</dbReference>